<gene>
    <name evidence="3" type="ORF">SOCE26_065140</name>
</gene>
<keyword evidence="3" id="KW-0378">Hydrolase</keyword>
<organism evidence="3 4">
    <name type="scientific">Sorangium cellulosum</name>
    <name type="common">Polyangium cellulosum</name>
    <dbReference type="NCBI Taxonomy" id="56"/>
    <lineage>
        <taxon>Bacteria</taxon>
        <taxon>Pseudomonadati</taxon>
        <taxon>Myxococcota</taxon>
        <taxon>Polyangia</taxon>
        <taxon>Polyangiales</taxon>
        <taxon>Polyangiaceae</taxon>
        <taxon>Sorangium</taxon>
    </lineage>
</organism>
<dbReference type="CDD" id="cd16282">
    <property type="entry name" value="metallo-hydrolase-like_MBL-fold"/>
    <property type="match status" value="1"/>
</dbReference>
<dbReference type="InterPro" id="IPR001279">
    <property type="entry name" value="Metallo-B-lactamas"/>
</dbReference>
<dbReference type="InterPro" id="IPR036866">
    <property type="entry name" value="RibonucZ/Hydroxyglut_hydro"/>
</dbReference>
<accession>A0A2L0F0I0</accession>
<dbReference type="SMART" id="SM00849">
    <property type="entry name" value="Lactamase_B"/>
    <property type="match status" value="1"/>
</dbReference>
<reference evidence="3 4" key="1">
    <citation type="submission" date="2015-09" db="EMBL/GenBank/DDBJ databases">
        <title>Sorangium comparison.</title>
        <authorList>
            <person name="Zaburannyi N."/>
            <person name="Bunk B."/>
            <person name="Overmann J."/>
            <person name="Mueller R."/>
        </authorList>
    </citation>
    <scope>NUCLEOTIDE SEQUENCE [LARGE SCALE GENOMIC DNA]</scope>
    <source>
        <strain evidence="3 4">So ce26</strain>
    </source>
</reference>
<dbReference type="Pfam" id="PF00753">
    <property type="entry name" value="Lactamase_B"/>
    <property type="match status" value="1"/>
</dbReference>
<dbReference type="AlphaFoldDB" id="A0A2L0F0I0"/>
<proteinExistence type="inferred from homology"/>
<protein>
    <submittedName>
        <fullName evidence="3">MBL fold metallo-hydrolase</fullName>
    </submittedName>
</protein>
<dbReference type="InterPro" id="IPR050855">
    <property type="entry name" value="NDM-1-like"/>
</dbReference>
<evidence type="ECO:0000259" key="2">
    <source>
        <dbReference type="SMART" id="SM00849"/>
    </source>
</evidence>
<sequence>MTMARWQYEKGLHDVGDGCFAYLQPHGTWGLSNAGLVTSGGEALLVDTLFDLKHTREMLDAMRAATPAAARIGTVVNTHANGDHCYGNQLVDGATIVATRAGAAEMDEVPASLLATYMRAARAGAAGALGDYLLHCFGAFDFEGIAPAAPTRVFDGELTLAVGDKQVRLLEVGPSHTKGDLLVHVPGDRLIYTGDILFIHGTPIMWAGPVGNWIKACDTIMALDVDVIVPGHGPVTDQQGVRAVRDYLVYIRDEARRRYDAGMAPAEAARDIALGDHASLHDAERIAVNVHTLYREFSGGRLAPPGPIELFGLMAELARKPR</sequence>
<dbReference type="Proteomes" id="UP000238348">
    <property type="component" value="Chromosome"/>
</dbReference>
<dbReference type="SUPFAM" id="SSF56281">
    <property type="entry name" value="Metallo-hydrolase/oxidoreductase"/>
    <property type="match status" value="1"/>
</dbReference>
<comment type="similarity">
    <text evidence="1">Belongs to the metallo-beta-lactamase superfamily. Class-B beta-lactamase family.</text>
</comment>
<dbReference type="Gene3D" id="3.60.15.10">
    <property type="entry name" value="Ribonuclease Z/Hydroxyacylglutathione hydrolase-like"/>
    <property type="match status" value="1"/>
</dbReference>
<feature type="domain" description="Metallo-beta-lactamase" evidence="2">
    <location>
        <begin position="31"/>
        <end position="232"/>
    </location>
</feature>
<evidence type="ECO:0000256" key="1">
    <source>
        <dbReference type="ARBA" id="ARBA00005250"/>
    </source>
</evidence>
<dbReference type="GO" id="GO:0017001">
    <property type="term" value="P:antibiotic catabolic process"/>
    <property type="evidence" value="ECO:0007669"/>
    <property type="project" value="UniProtKB-ARBA"/>
</dbReference>
<evidence type="ECO:0000313" key="4">
    <source>
        <dbReference type="Proteomes" id="UP000238348"/>
    </source>
</evidence>
<dbReference type="EMBL" id="CP012673">
    <property type="protein sequence ID" value="AUX45033.1"/>
    <property type="molecule type" value="Genomic_DNA"/>
</dbReference>
<dbReference type="PANTHER" id="PTHR42951">
    <property type="entry name" value="METALLO-BETA-LACTAMASE DOMAIN-CONTAINING"/>
    <property type="match status" value="1"/>
</dbReference>
<dbReference type="PANTHER" id="PTHR42951:SF4">
    <property type="entry name" value="ACYL-COENZYME A THIOESTERASE MBLAC2"/>
    <property type="match status" value="1"/>
</dbReference>
<evidence type="ECO:0000313" key="3">
    <source>
        <dbReference type="EMBL" id="AUX45033.1"/>
    </source>
</evidence>
<dbReference type="GO" id="GO:0016787">
    <property type="term" value="F:hydrolase activity"/>
    <property type="evidence" value="ECO:0007669"/>
    <property type="project" value="UniProtKB-KW"/>
</dbReference>
<name>A0A2L0F0I0_SORCE</name>